<dbReference type="SMART" id="SM01208">
    <property type="entry name" value="G5"/>
    <property type="match status" value="1"/>
</dbReference>
<keyword evidence="1" id="KW-0732">Signal</keyword>
<dbReference type="Pfam" id="PF07501">
    <property type="entry name" value="G5"/>
    <property type="match status" value="1"/>
</dbReference>
<feature type="domain" description="G5" evidence="3">
    <location>
        <begin position="266"/>
        <end position="346"/>
    </location>
</feature>
<evidence type="ECO:0000256" key="1">
    <source>
        <dbReference type="ARBA" id="ARBA00022729"/>
    </source>
</evidence>
<dbReference type="GO" id="GO:0004222">
    <property type="term" value="F:metalloendopeptidase activity"/>
    <property type="evidence" value="ECO:0007669"/>
    <property type="project" value="TreeGrafter"/>
</dbReference>
<name>A0A4P9C588_EUBML</name>
<dbReference type="PANTHER" id="PTHR21666:SF289">
    <property type="entry name" value="L-ALA--D-GLU ENDOPEPTIDASE"/>
    <property type="match status" value="1"/>
</dbReference>
<dbReference type="KEGG" id="emt:CPZ25_000225"/>
<dbReference type="PANTHER" id="PTHR21666">
    <property type="entry name" value="PEPTIDASE-RELATED"/>
    <property type="match status" value="1"/>
</dbReference>
<dbReference type="EMBL" id="CP029487">
    <property type="protein sequence ID" value="QCT69791.1"/>
    <property type="molecule type" value="Genomic_DNA"/>
</dbReference>
<organism evidence="4 5">
    <name type="scientific">Eubacterium maltosivorans</name>
    <dbReference type="NCBI Taxonomy" id="2041044"/>
    <lineage>
        <taxon>Bacteria</taxon>
        <taxon>Bacillati</taxon>
        <taxon>Bacillota</taxon>
        <taxon>Clostridia</taxon>
        <taxon>Eubacteriales</taxon>
        <taxon>Eubacteriaceae</taxon>
        <taxon>Eubacterium</taxon>
    </lineage>
</organism>
<dbReference type="InterPro" id="IPR011055">
    <property type="entry name" value="Dup_hybrid_motif"/>
</dbReference>
<proteinExistence type="predicted"/>
<dbReference type="PROSITE" id="PS51109">
    <property type="entry name" value="G5"/>
    <property type="match status" value="1"/>
</dbReference>
<evidence type="ECO:0000313" key="4">
    <source>
        <dbReference type="EMBL" id="QCT69791.1"/>
    </source>
</evidence>
<dbReference type="RefSeq" id="WP_074618222.1">
    <property type="nucleotide sequence ID" value="NZ_CP029487.1"/>
</dbReference>
<gene>
    <name evidence="4" type="ORF">CPZ25_000225</name>
</gene>
<accession>A0A4P9C588</accession>
<evidence type="ECO:0000256" key="2">
    <source>
        <dbReference type="SAM" id="Phobius"/>
    </source>
</evidence>
<dbReference type="Gene3D" id="2.20.230.10">
    <property type="entry name" value="Resuscitation-promoting factor rpfb"/>
    <property type="match status" value="1"/>
</dbReference>
<keyword evidence="2" id="KW-1133">Transmembrane helix</keyword>
<evidence type="ECO:0000313" key="5">
    <source>
        <dbReference type="Proteomes" id="UP000218387"/>
    </source>
</evidence>
<protein>
    <recommendedName>
        <fullName evidence="3">G5 domain-containing protein</fullName>
    </recommendedName>
</protein>
<dbReference type="InterPro" id="IPR011098">
    <property type="entry name" value="G5_dom"/>
</dbReference>
<dbReference type="AlphaFoldDB" id="A0A4P9C588"/>
<dbReference type="CDD" id="cd12797">
    <property type="entry name" value="M23_peptidase"/>
    <property type="match status" value="1"/>
</dbReference>
<evidence type="ECO:0000259" key="3">
    <source>
        <dbReference type="PROSITE" id="PS51109"/>
    </source>
</evidence>
<dbReference type="InterPro" id="IPR050570">
    <property type="entry name" value="Cell_wall_metabolism_enzyme"/>
</dbReference>
<keyword evidence="2" id="KW-0472">Membrane</keyword>
<reference evidence="4 5" key="1">
    <citation type="submission" date="2018-05" db="EMBL/GenBank/DDBJ databases">
        <title>Genome comparison of Eubacterium sp.</title>
        <authorList>
            <person name="Feng Y."/>
            <person name="Sanchez-Andrea I."/>
            <person name="Stams A.J.M."/>
            <person name="De Vos W.M."/>
        </authorList>
    </citation>
    <scope>NUCLEOTIDE SEQUENCE [LARGE SCALE GENOMIC DNA]</scope>
    <source>
        <strain evidence="4 5">YI</strain>
    </source>
</reference>
<dbReference type="Pfam" id="PF01551">
    <property type="entry name" value="Peptidase_M23"/>
    <property type="match status" value="1"/>
</dbReference>
<dbReference type="SUPFAM" id="SSF51261">
    <property type="entry name" value="Duplicated hybrid motif"/>
    <property type="match status" value="1"/>
</dbReference>
<keyword evidence="5" id="KW-1185">Reference proteome</keyword>
<dbReference type="Gene3D" id="2.70.70.10">
    <property type="entry name" value="Glucose Permease (Domain IIA)"/>
    <property type="match status" value="1"/>
</dbReference>
<dbReference type="InterPro" id="IPR016047">
    <property type="entry name" value="M23ase_b-sheet_dom"/>
</dbReference>
<feature type="transmembrane region" description="Helical" evidence="2">
    <location>
        <begin position="33"/>
        <end position="56"/>
    </location>
</feature>
<keyword evidence="2" id="KW-0812">Transmembrane</keyword>
<sequence length="492" mass="52423">MKTSKFGDKLSSVEEKINARLDKFNDKIGKRIFTARASAIVVTAFMVCVGTGIAHVQTTAYEVLYNGQSIGYVKDQSTFDNALGELQQKLSKEYGNDNVIIADDIKLKPARTMGEKLDVDQCAETIYNAGVDVKLKGAAIMIDGKAAIQTDSKETAEKALNDFKKQYAQVEGATVLSSELKQNVTIDEQNVEVPDAKNYDVTMSYLKEGNEITAQTTVQPGETDGNLIAANRGTTVDRLAAMNADKDLNALKEGDVLNTTQKSPVLTVVTIVEKQYQEEIPFETEEQPTDELMTGEEEEIQKGENGQKDIDAVFTYENGQEVGKEVKSENTTKEPVKAVKRVGTKEAAAAPVSRGSISGSGQFLIPTSGLVGEIGRPGGGSSNHSNGCAVDILNSYGTPVYASAAGTVTRASSFGGYGNCIEIQHEGGYSTLYGHLSSIDVSVGQTVGQGEYIGGTGSTGSSTANHLHFEVKIGGVAQLIQDYIPVSSGAYV</sequence>
<dbReference type="Proteomes" id="UP000218387">
    <property type="component" value="Chromosome"/>
</dbReference>